<keyword evidence="1" id="KW-0804">Transcription</keyword>
<keyword evidence="1" id="KW-0067">ATP-binding</keyword>
<organism evidence="3 4">
    <name type="scientific">Glycine soja</name>
    <name type="common">Wild soybean</name>
    <dbReference type="NCBI Taxonomy" id="3848"/>
    <lineage>
        <taxon>Eukaryota</taxon>
        <taxon>Viridiplantae</taxon>
        <taxon>Streptophyta</taxon>
        <taxon>Embryophyta</taxon>
        <taxon>Tracheophyta</taxon>
        <taxon>Spermatophyta</taxon>
        <taxon>Magnoliopsida</taxon>
        <taxon>eudicotyledons</taxon>
        <taxon>Gunneridae</taxon>
        <taxon>Pentapetalae</taxon>
        <taxon>rosids</taxon>
        <taxon>fabids</taxon>
        <taxon>Fabales</taxon>
        <taxon>Fabaceae</taxon>
        <taxon>Papilionoideae</taxon>
        <taxon>50 kb inversion clade</taxon>
        <taxon>NPAAA clade</taxon>
        <taxon>indigoferoid/millettioid clade</taxon>
        <taxon>Phaseoleae</taxon>
        <taxon>Glycine</taxon>
        <taxon>Glycine subgen. Soja</taxon>
    </lineage>
</organism>
<proteinExistence type="inferred from homology"/>
<keyword evidence="1" id="KW-0805">Transcription regulation</keyword>
<sequence>MVELKLSESRDLTSIEHVGMDSHILDLDSSLESHAISDDMVGQIATCMAASVILQMIKDRKIASHTVFLVGKPNTGKTAIAMGMAKSLELETPFTMITASEIFSLEMWKTKALTQAFHKAINIGIKEETKVVEVQIDHPAVADAIVKTGKLMLKSTWMETYQMSCFKGKRVHILGMRRKLSMSMQLTTL</sequence>
<keyword evidence="1" id="KW-0539">Nucleus</keyword>
<reference evidence="3 4" key="1">
    <citation type="submission" date="2018-09" db="EMBL/GenBank/DDBJ databases">
        <title>A high-quality reference genome of wild soybean provides a powerful tool to mine soybean genomes.</title>
        <authorList>
            <person name="Xie M."/>
            <person name="Chung C.Y.L."/>
            <person name="Li M.-W."/>
            <person name="Wong F.-L."/>
            <person name="Chan T.-F."/>
            <person name="Lam H.-M."/>
        </authorList>
    </citation>
    <scope>NUCLEOTIDE SEQUENCE [LARGE SCALE GENOMIC DNA]</scope>
    <source>
        <strain evidence="4">cv. W05</strain>
        <tissue evidence="3">Hypocotyl of etiolated seedlings</tissue>
    </source>
</reference>
<name>A0A445J000_GLYSO</name>
<keyword evidence="1" id="KW-0547">Nucleotide-binding</keyword>
<evidence type="ECO:0000259" key="2">
    <source>
        <dbReference type="Pfam" id="PF06068"/>
    </source>
</evidence>
<protein>
    <recommendedName>
        <fullName evidence="1">RuvB-like helicase</fullName>
        <ecNumber evidence="1">3.6.4.12</ecNumber>
    </recommendedName>
</protein>
<keyword evidence="1" id="KW-0347">Helicase</keyword>
<dbReference type="GO" id="GO:0003678">
    <property type="term" value="F:DNA helicase activity"/>
    <property type="evidence" value="ECO:0007669"/>
    <property type="project" value="UniProtKB-EC"/>
</dbReference>
<evidence type="ECO:0000313" key="3">
    <source>
        <dbReference type="EMBL" id="RZB91687.1"/>
    </source>
</evidence>
<evidence type="ECO:0000313" key="4">
    <source>
        <dbReference type="Proteomes" id="UP000289340"/>
    </source>
</evidence>
<dbReference type="InterPro" id="IPR027417">
    <property type="entry name" value="P-loop_NTPase"/>
</dbReference>
<dbReference type="Gene3D" id="3.40.50.300">
    <property type="entry name" value="P-loop containing nucleotide triphosphate hydrolases"/>
    <property type="match status" value="1"/>
</dbReference>
<dbReference type="PANTHER" id="PTHR11093">
    <property type="entry name" value="RUVB-RELATED REPTIN AND PONTIN"/>
    <property type="match status" value="1"/>
</dbReference>
<gene>
    <name evidence="3" type="ORF">D0Y65_023888</name>
</gene>
<keyword evidence="1" id="KW-0378">Hydrolase</keyword>
<dbReference type="InterPro" id="IPR010339">
    <property type="entry name" value="TIP49_P-loop"/>
</dbReference>
<keyword evidence="4" id="KW-1185">Reference proteome</keyword>
<dbReference type="EMBL" id="QZWG01000009">
    <property type="protein sequence ID" value="RZB91687.1"/>
    <property type="molecule type" value="Genomic_DNA"/>
</dbReference>
<dbReference type="GO" id="GO:0005524">
    <property type="term" value="F:ATP binding"/>
    <property type="evidence" value="ECO:0007669"/>
    <property type="project" value="UniProtKB-KW"/>
</dbReference>
<accession>A0A445J000</accession>
<comment type="catalytic activity">
    <reaction evidence="1">
        <text>ATP + H2O = ADP + phosphate + H(+)</text>
        <dbReference type="Rhea" id="RHEA:13065"/>
        <dbReference type="ChEBI" id="CHEBI:15377"/>
        <dbReference type="ChEBI" id="CHEBI:15378"/>
        <dbReference type="ChEBI" id="CHEBI:30616"/>
        <dbReference type="ChEBI" id="CHEBI:43474"/>
        <dbReference type="ChEBI" id="CHEBI:456216"/>
        <dbReference type="EC" id="3.6.4.12"/>
    </reaction>
</comment>
<dbReference type="Proteomes" id="UP000289340">
    <property type="component" value="Chromosome 9"/>
</dbReference>
<comment type="caution">
    <text evidence="3">The sequence shown here is derived from an EMBL/GenBank/DDBJ whole genome shotgun (WGS) entry which is preliminary data.</text>
</comment>
<dbReference type="Pfam" id="PF06068">
    <property type="entry name" value="TIP49"/>
    <property type="match status" value="1"/>
</dbReference>
<dbReference type="InterPro" id="IPR027238">
    <property type="entry name" value="RuvB-like"/>
</dbReference>
<comment type="similarity">
    <text evidence="1">Belongs to the RuvB family.</text>
</comment>
<dbReference type="AlphaFoldDB" id="A0A445J000"/>
<dbReference type="GO" id="GO:0016887">
    <property type="term" value="F:ATP hydrolysis activity"/>
    <property type="evidence" value="ECO:0007669"/>
    <property type="project" value="RHEA"/>
</dbReference>
<feature type="domain" description="TIP49 P-loop" evidence="2">
    <location>
        <begin position="18"/>
        <end position="159"/>
    </location>
</feature>
<evidence type="ECO:0000256" key="1">
    <source>
        <dbReference type="RuleBase" id="RU363048"/>
    </source>
</evidence>
<dbReference type="EC" id="3.6.4.12" evidence="1"/>
<dbReference type="SUPFAM" id="SSF52540">
    <property type="entry name" value="P-loop containing nucleoside triphosphate hydrolases"/>
    <property type="match status" value="1"/>
</dbReference>